<organism evidence="2 3">
    <name type="scientific">Chryseolinea lacunae</name>
    <dbReference type="NCBI Taxonomy" id="2801331"/>
    <lineage>
        <taxon>Bacteria</taxon>
        <taxon>Pseudomonadati</taxon>
        <taxon>Bacteroidota</taxon>
        <taxon>Cytophagia</taxon>
        <taxon>Cytophagales</taxon>
        <taxon>Fulvivirgaceae</taxon>
        <taxon>Chryseolinea</taxon>
    </lineage>
</organism>
<name>A0ABS1KKB0_9BACT</name>
<dbReference type="EMBL" id="JAERRB010000001">
    <property type="protein sequence ID" value="MBL0739885.1"/>
    <property type="molecule type" value="Genomic_DNA"/>
</dbReference>
<gene>
    <name evidence="2" type="ORF">JI741_01585</name>
</gene>
<dbReference type="Proteomes" id="UP000613030">
    <property type="component" value="Unassembled WGS sequence"/>
</dbReference>
<keyword evidence="3" id="KW-1185">Reference proteome</keyword>
<reference evidence="2 3" key="1">
    <citation type="submission" date="2021-01" db="EMBL/GenBank/DDBJ databases">
        <title>Chryseolinea sp. Jin1 Genome sequencing and assembly.</title>
        <authorList>
            <person name="Kim I."/>
        </authorList>
    </citation>
    <scope>NUCLEOTIDE SEQUENCE [LARGE SCALE GENOMIC DNA]</scope>
    <source>
        <strain evidence="2 3">Jin1</strain>
    </source>
</reference>
<proteinExistence type="predicted"/>
<evidence type="ECO:0000313" key="2">
    <source>
        <dbReference type="EMBL" id="MBL0739885.1"/>
    </source>
</evidence>
<evidence type="ECO:0000313" key="3">
    <source>
        <dbReference type="Proteomes" id="UP000613030"/>
    </source>
</evidence>
<keyword evidence="1" id="KW-0812">Transmembrane</keyword>
<evidence type="ECO:0000256" key="1">
    <source>
        <dbReference type="SAM" id="Phobius"/>
    </source>
</evidence>
<keyword evidence="1" id="KW-0472">Membrane</keyword>
<feature type="transmembrane region" description="Helical" evidence="1">
    <location>
        <begin position="167"/>
        <end position="185"/>
    </location>
</feature>
<comment type="caution">
    <text evidence="2">The sequence shown here is derived from an EMBL/GenBank/DDBJ whole genome shotgun (WGS) entry which is preliminary data.</text>
</comment>
<protein>
    <recommendedName>
        <fullName evidence="4">Chemotaxis methyl-accepting receptor HlyB-like 4HB MCP domain-containing protein</fullName>
    </recommendedName>
</protein>
<accession>A0ABS1KKB0</accession>
<evidence type="ECO:0008006" key="4">
    <source>
        <dbReference type="Google" id="ProtNLM"/>
    </source>
</evidence>
<dbReference type="RefSeq" id="WP_202006848.1">
    <property type="nucleotide sequence ID" value="NZ_JAERRB010000001.1"/>
</dbReference>
<keyword evidence="1" id="KW-1133">Transmembrane helix</keyword>
<sequence>MKHFSFNPGKLILLLAACYFILKIATSYLYNNSQTELTELGQSLAIVDHQVDSLKTIRNKIELYDSLRHLKPQGNLDNPYELSEDTKTMLRTGSLDKEQMALAVDSLGRSIAFREHAFDSTSPDYSFAFRQRLDSLYVKLNMSLIKNLEQQKAISENGIFLLDAFELLAKILFGLAIVVLVVWAVKTSFGTRPQ</sequence>